<feature type="chain" id="PRO_5024904097" evidence="1">
    <location>
        <begin position="20"/>
        <end position="69"/>
    </location>
</feature>
<protein>
    <submittedName>
        <fullName evidence="2">Uncharacterized protein</fullName>
    </submittedName>
</protein>
<keyword evidence="1" id="KW-0732">Signal</keyword>
<keyword evidence="3" id="KW-1185">Reference proteome</keyword>
<gene>
    <name evidence="2" type="ORF">CALMAC_LOCUS18639</name>
</gene>
<accession>A0A653DLQ0</accession>
<organism evidence="2 3">
    <name type="scientific">Callosobruchus maculatus</name>
    <name type="common">Southern cowpea weevil</name>
    <name type="synonym">Pulse bruchid</name>
    <dbReference type="NCBI Taxonomy" id="64391"/>
    <lineage>
        <taxon>Eukaryota</taxon>
        <taxon>Metazoa</taxon>
        <taxon>Ecdysozoa</taxon>
        <taxon>Arthropoda</taxon>
        <taxon>Hexapoda</taxon>
        <taxon>Insecta</taxon>
        <taxon>Pterygota</taxon>
        <taxon>Neoptera</taxon>
        <taxon>Endopterygota</taxon>
        <taxon>Coleoptera</taxon>
        <taxon>Polyphaga</taxon>
        <taxon>Cucujiformia</taxon>
        <taxon>Chrysomeloidea</taxon>
        <taxon>Chrysomelidae</taxon>
        <taxon>Bruchinae</taxon>
        <taxon>Bruchini</taxon>
        <taxon>Callosobruchus</taxon>
    </lineage>
</organism>
<dbReference type="AlphaFoldDB" id="A0A653DLQ0"/>
<evidence type="ECO:0000313" key="3">
    <source>
        <dbReference type="Proteomes" id="UP000410492"/>
    </source>
</evidence>
<dbReference type="OrthoDB" id="10463476at2759"/>
<evidence type="ECO:0000313" key="2">
    <source>
        <dbReference type="EMBL" id="VEN61160.1"/>
    </source>
</evidence>
<dbReference type="Proteomes" id="UP000410492">
    <property type="component" value="Unassembled WGS sequence"/>
</dbReference>
<feature type="signal peptide" evidence="1">
    <location>
        <begin position="1"/>
        <end position="19"/>
    </location>
</feature>
<proteinExistence type="predicted"/>
<feature type="non-terminal residue" evidence="2">
    <location>
        <position position="69"/>
    </location>
</feature>
<name>A0A653DLQ0_CALMS</name>
<reference evidence="2 3" key="1">
    <citation type="submission" date="2019-01" db="EMBL/GenBank/DDBJ databases">
        <authorList>
            <person name="Sayadi A."/>
        </authorList>
    </citation>
    <scope>NUCLEOTIDE SEQUENCE [LARGE SCALE GENOMIC DNA]</scope>
</reference>
<evidence type="ECO:0000256" key="1">
    <source>
        <dbReference type="SAM" id="SignalP"/>
    </source>
</evidence>
<dbReference type="EMBL" id="CAACVG010013022">
    <property type="protein sequence ID" value="VEN61160.1"/>
    <property type="molecule type" value="Genomic_DNA"/>
</dbReference>
<sequence>MSTHLLCLLLLCQTDLLSADRSVHILAENLNQVVTSTNLQWIPTNKNDKNLKELLQNGVVAANQTIEGK</sequence>